<dbReference type="STRING" id="1348114.OM33_11885"/>
<protein>
    <submittedName>
        <fullName evidence="4">Epimerase</fullName>
    </submittedName>
</protein>
<dbReference type="InterPro" id="IPR013549">
    <property type="entry name" value="DUF1731"/>
</dbReference>
<dbReference type="SUPFAM" id="SSF51735">
    <property type="entry name" value="NAD(P)-binding Rossmann-fold domains"/>
    <property type="match status" value="1"/>
</dbReference>
<dbReference type="InterPro" id="IPR010099">
    <property type="entry name" value="SDR39U1"/>
</dbReference>
<dbReference type="Gene3D" id="3.40.50.720">
    <property type="entry name" value="NAD(P)-binding Rossmann-like Domain"/>
    <property type="match status" value="1"/>
</dbReference>
<feature type="domain" description="DUF1731" evidence="3">
    <location>
        <begin position="248"/>
        <end position="294"/>
    </location>
</feature>
<evidence type="ECO:0000259" key="2">
    <source>
        <dbReference type="Pfam" id="PF01370"/>
    </source>
</evidence>
<evidence type="ECO:0000256" key="1">
    <source>
        <dbReference type="ARBA" id="ARBA00009353"/>
    </source>
</evidence>
<keyword evidence="5" id="KW-1185">Reference proteome</keyword>
<sequence>MNILITGATGLIGSHLCKHLANHHKLVVLTRRKEKAFTTLGHHIDAHESLDDIDFNNIDCVINLAGEPIADKRWTASQKNKIEASRWHITEQIAEKINAATTPPHTFISGSAIGFYGRQNEPVTEHDNQPFDEYSHQLCKKWEQLALNTASDKTRVCILRTGIVLAKKGGALGKMVPPFQFYLGGPIADGKQYMSWIHINDMVNIILFLIENQSMQGVFNATAPNPVTNNEFSKSLGNALNRPSLLRMPEFVLRLLFGEMADLLVFGQAVLPKAMNDAGFKFQYPELKPALENVLSGR</sequence>
<dbReference type="NCBIfam" id="TIGR01777">
    <property type="entry name" value="yfcH"/>
    <property type="match status" value="1"/>
</dbReference>
<dbReference type="eggNOG" id="COG1090">
    <property type="taxonomic scope" value="Bacteria"/>
</dbReference>
<dbReference type="Proteomes" id="UP000030341">
    <property type="component" value="Chromosome 1"/>
</dbReference>
<dbReference type="KEGG" id="pseo:OM33_11885"/>
<evidence type="ECO:0000313" key="4">
    <source>
        <dbReference type="EMBL" id="AIY65764.1"/>
    </source>
</evidence>
<dbReference type="InterPro" id="IPR036291">
    <property type="entry name" value="NAD(P)-bd_dom_sf"/>
</dbReference>
<dbReference type="InterPro" id="IPR001509">
    <property type="entry name" value="Epimerase_deHydtase"/>
</dbReference>
<proteinExistence type="inferred from homology"/>
<feature type="domain" description="NAD-dependent epimerase/dehydratase" evidence="2">
    <location>
        <begin position="3"/>
        <end position="220"/>
    </location>
</feature>
<evidence type="ECO:0000259" key="3">
    <source>
        <dbReference type="Pfam" id="PF08338"/>
    </source>
</evidence>
<dbReference type="AlphaFoldDB" id="A0A0A7EGK5"/>
<dbReference type="HOGENOM" id="CLU_047373_0_3_6"/>
<dbReference type="PANTHER" id="PTHR11092:SF0">
    <property type="entry name" value="EPIMERASE FAMILY PROTEIN SDR39U1"/>
    <property type="match status" value="1"/>
</dbReference>
<dbReference type="Pfam" id="PF08338">
    <property type="entry name" value="DUF1731"/>
    <property type="match status" value="1"/>
</dbReference>
<name>A0A0A7EGK5_9GAMM</name>
<gene>
    <name evidence="4" type="ORF">OM33_11885</name>
</gene>
<dbReference type="CDD" id="cd05242">
    <property type="entry name" value="SDR_a8"/>
    <property type="match status" value="1"/>
</dbReference>
<dbReference type="RefSeq" id="WP_038641983.1">
    <property type="nucleotide sequence ID" value="NZ_CP009888.1"/>
</dbReference>
<reference evidence="4 5" key="1">
    <citation type="submission" date="2014-11" db="EMBL/GenBank/DDBJ databases">
        <title>Complete Genome Sequence of Pseudoalteromonas sp. Strain OCN003 Isolated from Kaneohe Bay, Oahu, Hawaii.</title>
        <authorList>
            <person name="Beurmann S."/>
            <person name="Videau P."/>
            <person name="Ushijima B."/>
            <person name="Smith A.M."/>
            <person name="Aeby G.S."/>
            <person name="Callahan S.M."/>
            <person name="Belcaid M."/>
        </authorList>
    </citation>
    <scope>NUCLEOTIDE SEQUENCE [LARGE SCALE GENOMIC DNA]</scope>
    <source>
        <strain evidence="4 5">OCN003</strain>
    </source>
</reference>
<evidence type="ECO:0000313" key="5">
    <source>
        <dbReference type="Proteomes" id="UP000030341"/>
    </source>
</evidence>
<dbReference type="Pfam" id="PF01370">
    <property type="entry name" value="Epimerase"/>
    <property type="match status" value="1"/>
</dbReference>
<dbReference type="EMBL" id="CP009888">
    <property type="protein sequence ID" value="AIY65764.1"/>
    <property type="molecule type" value="Genomic_DNA"/>
</dbReference>
<dbReference type="PANTHER" id="PTHR11092">
    <property type="entry name" value="SUGAR NUCLEOTIDE EPIMERASE RELATED"/>
    <property type="match status" value="1"/>
</dbReference>
<accession>A0A0A7EGK5</accession>
<organism evidence="4 5">
    <name type="scientific">Pseudoalteromonas piratica</name>
    <dbReference type="NCBI Taxonomy" id="1348114"/>
    <lineage>
        <taxon>Bacteria</taxon>
        <taxon>Pseudomonadati</taxon>
        <taxon>Pseudomonadota</taxon>
        <taxon>Gammaproteobacteria</taxon>
        <taxon>Alteromonadales</taxon>
        <taxon>Pseudoalteromonadaceae</taxon>
        <taxon>Pseudoalteromonas</taxon>
    </lineage>
</organism>
<dbReference type="OrthoDB" id="9801773at2"/>
<comment type="similarity">
    <text evidence="1">Belongs to the NAD(P)-dependent epimerase/dehydratase family. SDR39U1 subfamily.</text>
</comment>